<dbReference type="EMBL" id="ML977510">
    <property type="protein sequence ID" value="KAF2127549.1"/>
    <property type="molecule type" value="Genomic_DNA"/>
</dbReference>
<dbReference type="GeneID" id="54407228"/>
<evidence type="ECO:0000313" key="3">
    <source>
        <dbReference type="Proteomes" id="UP000799771"/>
    </source>
</evidence>
<keyword evidence="3" id="KW-1185">Reference proteome</keyword>
<evidence type="ECO:0000256" key="1">
    <source>
        <dbReference type="SAM" id="MobiDB-lite"/>
    </source>
</evidence>
<sequence>MGAKPPKRPRRILKPHHRQKITENTHPTHISRRVKLEKGPQWGPKAAEEDTWIDNYARYLQRSEIRRAMLSAPERELEPEQEPAPEPEPHFMDMIEHEGSWLTVCLAKEPETLEDSQTSSPDISGPVSQDTPVSLHARVPTPPPGPVDATVPTTKPASDNTPRFYARWHSLQGEGRNGFYGSM</sequence>
<dbReference type="AlphaFoldDB" id="A0A6A6A6N5"/>
<organism evidence="2 3">
    <name type="scientific">Dothidotthia symphoricarpi CBS 119687</name>
    <dbReference type="NCBI Taxonomy" id="1392245"/>
    <lineage>
        <taxon>Eukaryota</taxon>
        <taxon>Fungi</taxon>
        <taxon>Dikarya</taxon>
        <taxon>Ascomycota</taxon>
        <taxon>Pezizomycotina</taxon>
        <taxon>Dothideomycetes</taxon>
        <taxon>Pleosporomycetidae</taxon>
        <taxon>Pleosporales</taxon>
        <taxon>Dothidotthiaceae</taxon>
        <taxon>Dothidotthia</taxon>
    </lineage>
</organism>
<feature type="region of interest" description="Disordered" evidence="1">
    <location>
        <begin position="1"/>
        <end position="29"/>
    </location>
</feature>
<name>A0A6A6A6N5_9PLEO</name>
<evidence type="ECO:0000313" key="2">
    <source>
        <dbReference type="EMBL" id="KAF2127549.1"/>
    </source>
</evidence>
<dbReference type="RefSeq" id="XP_033521938.1">
    <property type="nucleotide sequence ID" value="XM_033666796.1"/>
</dbReference>
<feature type="compositionally biased region" description="Polar residues" evidence="1">
    <location>
        <begin position="115"/>
        <end position="132"/>
    </location>
</feature>
<feature type="compositionally biased region" description="Polar residues" evidence="1">
    <location>
        <begin position="151"/>
        <end position="161"/>
    </location>
</feature>
<gene>
    <name evidence="2" type="ORF">P153DRAFT_358424</name>
</gene>
<protein>
    <submittedName>
        <fullName evidence="2">Uncharacterized protein</fullName>
    </submittedName>
</protein>
<feature type="region of interest" description="Disordered" evidence="1">
    <location>
        <begin position="108"/>
        <end position="161"/>
    </location>
</feature>
<proteinExistence type="predicted"/>
<reference evidence="2" key="1">
    <citation type="journal article" date="2020" name="Stud. Mycol.">
        <title>101 Dothideomycetes genomes: a test case for predicting lifestyles and emergence of pathogens.</title>
        <authorList>
            <person name="Haridas S."/>
            <person name="Albert R."/>
            <person name="Binder M."/>
            <person name="Bloem J."/>
            <person name="Labutti K."/>
            <person name="Salamov A."/>
            <person name="Andreopoulos B."/>
            <person name="Baker S."/>
            <person name="Barry K."/>
            <person name="Bills G."/>
            <person name="Bluhm B."/>
            <person name="Cannon C."/>
            <person name="Castanera R."/>
            <person name="Culley D."/>
            <person name="Daum C."/>
            <person name="Ezra D."/>
            <person name="Gonzalez J."/>
            <person name="Henrissat B."/>
            <person name="Kuo A."/>
            <person name="Liang C."/>
            <person name="Lipzen A."/>
            <person name="Lutzoni F."/>
            <person name="Magnuson J."/>
            <person name="Mondo S."/>
            <person name="Nolan M."/>
            <person name="Ohm R."/>
            <person name="Pangilinan J."/>
            <person name="Park H.-J."/>
            <person name="Ramirez L."/>
            <person name="Alfaro M."/>
            <person name="Sun H."/>
            <person name="Tritt A."/>
            <person name="Yoshinaga Y."/>
            <person name="Zwiers L.-H."/>
            <person name="Turgeon B."/>
            <person name="Goodwin S."/>
            <person name="Spatafora J."/>
            <person name="Crous P."/>
            <person name="Grigoriev I."/>
        </authorList>
    </citation>
    <scope>NUCLEOTIDE SEQUENCE</scope>
    <source>
        <strain evidence="2">CBS 119687</strain>
    </source>
</reference>
<dbReference type="Proteomes" id="UP000799771">
    <property type="component" value="Unassembled WGS sequence"/>
</dbReference>
<feature type="region of interest" description="Disordered" evidence="1">
    <location>
        <begin position="71"/>
        <end position="91"/>
    </location>
</feature>
<accession>A0A6A6A6N5</accession>
<feature type="compositionally biased region" description="Basic residues" evidence="1">
    <location>
        <begin position="1"/>
        <end position="19"/>
    </location>
</feature>